<protein>
    <recommendedName>
        <fullName evidence="4">Leucine Rich Repeat family protein</fullName>
    </recommendedName>
</protein>
<dbReference type="InterPro" id="IPR032675">
    <property type="entry name" value="LRR_dom_sf"/>
</dbReference>
<dbReference type="RefSeq" id="XP_068352101.1">
    <property type="nucleotide sequence ID" value="XM_068509811.1"/>
</dbReference>
<feature type="region of interest" description="Disordered" evidence="1">
    <location>
        <begin position="725"/>
        <end position="756"/>
    </location>
</feature>
<dbReference type="AlphaFoldDB" id="A0A1J4JNW9"/>
<dbReference type="Gene3D" id="3.80.10.10">
    <property type="entry name" value="Ribonuclease Inhibitor"/>
    <property type="match status" value="1"/>
</dbReference>
<dbReference type="GO" id="GO:0030027">
    <property type="term" value="C:lamellipodium"/>
    <property type="evidence" value="ECO:0007669"/>
    <property type="project" value="TreeGrafter"/>
</dbReference>
<evidence type="ECO:0000313" key="3">
    <source>
        <dbReference type="Proteomes" id="UP000179807"/>
    </source>
</evidence>
<feature type="region of interest" description="Disordered" evidence="1">
    <location>
        <begin position="777"/>
        <end position="840"/>
    </location>
</feature>
<organism evidence="2 3">
    <name type="scientific">Tritrichomonas foetus</name>
    <dbReference type="NCBI Taxonomy" id="1144522"/>
    <lineage>
        <taxon>Eukaryota</taxon>
        <taxon>Metamonada</taxon>
        <taxon>Parabasalia</taxon>
        <taxon>Tritrichomonadida</taxon>
        <taxon>Tritrichomonadidae</taxon>
        <taxon>Tritrichomonas</taxon>
    </lineage>
</organism>
<dbReference type="InterPro" id="IPR051279">
    <property type="entry name" value="PP1-Reg/Actin-Interact_Protein"/>
</dbReference>
<proteinExistence type="predicted"/>
<dbReference type="GO" id="GO:0005886">
    <property type="term" value="C:plasma membrane"/>
    <property type="evidence" value="ECO:0007669"/>
    <property type="project" value="TreeGrafter"/>
</dbReference>
<reference evidence="2" key="1">
    <citation type="submission" date="2016-10" db="EMBL/GenBank/DDBJ databases">
        <authorList>
            <person name="Benchimol M."/>
            <person name="Almeida L.G."/>
            <person name="Vasconcelos A.T."/>
            <person name="Perreira-Neves A."/>
            <person name="Rosa I.A."/>
            <person name="Tasca T."/>
            <person name="Bogo M.R."/>
            <person name="de Souza W."/>
        </authorList>
    </citation>
    <scope>NUCLEOTIDE SEQUENCE [LARGE SCALE GENOMIC DNA]</scope>
    <source>
        <strain evidence="2">K</strain>
    </source>
</reference>
<gene>
    <name evidence="2" type="ORF">TRFO_34696</name>
</gene>
<dbReference type="Proteomes" id="UP000179807">
    <property type="component" value="Unassembled WGS sequence"/>
</dbReference>
<dbReference type="PANTHER" id="PTHR24112:SF66">
    <property type="entry name" value="LEUCINE-RICH REPEAT, ISOFORM F"/>
    <property type="match status" value="1"/>
</dbReference>
<keyword evidence="3" id="KW-1185">Reference proteome</keyword>
<evidence type="ECO:0000313" key="2">
    <source>
        <dbReference type="EMBL" id="OHS98964.1"/>
    </source>
</evidence>
<dbReference type="EMBL" id="MLAK01001030">
    <property type="protein sequence ID" value="OHS98964.1"/>
    <property type="molecule type" value="Genomic_DNA"/>
</dbReference>
<accession>A0A1J4JNW9</accession>
<dbReference type="GeneID" id="94844515"/>
<comment type="caution">
    <text evidence="2">The sequence shown here is derived from an EMBL/GenBank/DDBJ whole genome shotgun (WGS) entry which is preliminary data.</text>
</comment>
<feature type="compositionally biased region" description="Basic and acidic residues" evidence="1">
    <location>
        <begin position="809"/>
        <end position="840"/>
    </location>
</feature>
<dbReference type="VEuPathDB" id="TrichDB:TRFO_34696"/>
<name>A0A1J4JNW9_9EUKA</name>
<evidence type="ECO:0000256" key="1">
    <source>
        <dbReference type="SAM" id="MobiDB-lite"/>
    </source>
</evidence>
<evidence type="ECO:0008006" key="4">
    <source>
        <dbReference type="Google" id="ProtNLM"/>
    </source>
</evidence>
<dbReference type="GO" id="GO:0016477">
    <property type="term" value="P:cell migration"/>
    <property type="evidence" value="ECO:0007669"/>
    <property type="project" value="TreeGrafter"/>
</dbReference>
<dbReference type="SUPFAM" id="SSF52047">
    <property type="entry name" value="RNI-like"/>
    <property type="match status" value="1"/>
</dbReference>
<dbReference type="PANTHER" id="PTHR24112">
    <property type="entry name" value="LEUCINE-RICH REPEAT, ISOFORM F-RELATED"/>
    <property type="match status" value="1"/>
</dbReference>
<dbReference type="GO" id="GO:0034315">
    <property type="term" value="P:regulation of Arp2/3 complex-mediated actin nucleation"/>
    <property type="evidence" value="ECO:0007669"/>
    <property type="project" value="TreeGrafter"/>
</dbReference>
<sequence>MILPENFQFKLQLAERRLVEQSIPQSQRRVSLAFHANFTSLNSKKLYSNGIIVLTEHYIIPLVSGFFGALKQLQQVHICELESITVQSEKSILIEYSNKNSYQIYSTAVLRFAKSLIRNYFLGVPLFQRDRLEIQFIDSNHGCISKLFPPFSPKISPPQLFQLHYNSMCSYFKTGYFHQISHFYYNLLDLGNPIFNCNLLPVYYTEPKFGLNFSLQPITHTLAYSPYTHVFSADGLKSHNLLKYSAVIATTNPSCKALRVRNCGSNANDGKEFYEEFEKKDNDFPIYYDFSGNQVRDFSELMKIFFFVKSKIISLNFENCSLAENAFMTLFQAINQKENLWGIKQLLLAGNYMNEACIETCSDLFKEFKNSKLFPFTSISFGPCENIEKMLMMIDYCDQPISHLRIFKTPITLDAAYDICRFMNRSKLLNHLELENCPCDDDTFSQIIETLEKNENLKDLKISFDEMKLHGVKFSILINFIRNGFSKKVNSLSLNKNHLDINELSMLVDLKNHLPNLKSISLNANFNSVPGTGQLLTKFFDFPSLVSISVNGLGITTLKTEVIPLLDLARKNTKIKHIDVTKNLIGELGFNAILNLLKENHTLHTLKFSSTELHNVQNIFDVLKLVGSHTSLCNLVLYHDDVIRILRNQSPAILDQYSTLLEEAVKTITHNLAKIGLVSDLSFGNDQLLNEILVDATLQLDEKLQGFPPTSFSAFNKMYSLPFPSESSNSMPSKWESDDDDVKDDSYLPNNLTGEYTVKGEYSSPTVILTGMLRNRPDLKYQPKPQLKTKILSESQMKTQEEAHEEQEEQTHEEQEESHKEQAHEEQEGPHEEQALDKPQ</sequence>
<dbReference type="OrthoDB" id="18598at2759"/>